<evidence type="ECO:0000313" key="1">
    <source>
        <dbReference type="EMBL" id="EAR09012.1"/>
    </source>
</evidence>
<accession>A4BFZ4</accession>
<dbReference type="AlphaFoldDB" id="A4BFZ4"/>
<name>A4BFZ4_9GAMM</name>
<evidence type="ECO:0000313" key="2">
    <source>
        <dbReference type="Proteomes" id="UP000005953"/>
    </source>
</evidence>
<gene>
    <name evidence="1" type="ORF">MED297_03947</name>
</gene>
<dbReference type="Proteomes" id="UP000005953">
    <property type="component" value="Unassembled WGS sequence"/>
</dbReference>
<dbReference type="STRING" id="314283.MED297_03947"/>
<dbReference type="Pfam" id="PF21900">
    <property type="entry name" value="DUF6920"/>
    <property type="match status" value="1"/>
</dbReference>
<protein>
    <submittedName>
        <fullName evidence="1">Uncharacterized protein</fullName>
    </submittedName>
</protein>
<comment type="caution">
    <text evidence="1">The sequence shown here is derived from an EMBL/GenBank/DDBJ whole genome shotgun (WGS) entry which is preliminary data.</text>
</comment>
<proteinExistence type="predicted"/>
<organism evidence="1 2">
    <name type="scientific">Reinekea blandensis MED297</name>
    <dbReference type="NCBI Taxonomy" id="314283"/>
    <lineage>
        <taxon>Bacteria</taxon>
        <taxon>Pseudomonadati</taxon>
        <taxon>Pseudomonadota</taxon>
        <taxon>Gammaproteobacteria</taxon>
        <taxon>Oceanospirillales</taxon>
        <taxon>Saccharospirillaceae</taxon>
        <taxon>Reinekea</taxon>
    </lineage>
</organism>
<dbReference type="EMBL" id="AAOE01000014">
    <property type="protein sequence ID" value="EAR09012.1"/>
    <property type="molecule type" value="Genomic_DNA"/>
</dbReference>
<sequence>MKVLSFVFGLLILVVLVILGGKLHWRLSTAELIEQMRASNENSPAIVDDSPSFTALPEPVQRYFSMVLKRNAPWPEQVVIRHEGEFNMGSDAQPNWRPMASEQTIQIQGAGFVWDARITMAPLMTAHVHDAYVDGQGLLRARLFGGIPVMSASASDELNEGELMRYLAEAPWYPYRLLPSASLRWQGINASQARATLTDDDTSVSVVFTFDDTGLITQMDATRYRDVDGRLILTPWQGQLWNYKHHNDVLIPMSGHVGWRINDSTQLYWKADIVSIESR</sequence>
<dbReference type="RefSeq" id="WP_008047614.1">
    <property type="nucleotide sequence ID" value="NZ_CH724154.1"/>
</dbReference>
<reference evidence="1 2" key="1">
    <citation type="submission" date="2006-02" db="EMBL/GenBank/DDBJ databases">
        <authorList>
            <person name="Pinhassi J."/>
            <person name="Pedros-Alio C."/>
            <person name="Ferriera S."/>
            <person name="Johnson J."/>
            <person name="Kravitz S."/>
            <person name="Halpern A."/>
            <person name="Remington K."/>
            <person name="Beeson K."/>
            <person name="Tran B."/>
            <person name="Rogers Y.-H."/>
            <person name="Friedman R."/>
            <person name="Venter J.C."/>
        </authorList>
    </citation>
    <scope>NUCLEOTIDE SEQUENCE [LARGE SCALE GENOMIC DNA]</scope>
    <source>
        <strain evidence="1 2">MED297</strain>
    </source>
</reference>
<keyword evidence="2" id="KW-1185">Reference proteome</keyword>
<dbReference type="InterPro" id="IPR054213">
    <property type="entry name" value="DUF6920"/>
</dbReference>
<dbReference type="HOGENOM" id="CLU_064054_1_0_6"/>
<dbReference type="OrthoDB" id="3671061at2"/>